<gene>
    <name evidence="2" type="ORF">JFT45_24545</name>
</gene>
<sequence length="356" mass="38439">MGQPTFADRYAEAGLVTTGPIINARGDSIKRVVADATPARIYDLIGAFYEIPETDLSWFRDEIGQDDPTFSLMTGAREARILAAIALGELVGKGNSRAILGVNTAHVGGRVRPAQAEWLITDVKQALSKFSVSNRAPKKITTAIAVPAPAKALGEQLEGIEVNDWTGLLSGLGGLRAETHSLVKSNASLTTSALTELERQMKLMREETQMLWWIFGGHSRSLGRSFNGLDPHQAALVGAVDLAKLTNYTHLGPIAAPAMLDRVIASSKKSKAPSARPLLATLESFDQADLEILDIKTELPPKLTPISIAIDLVRTLGKGAWHQRFKVLTGIEASIEFEPISLAVQLYYEDLLGQLP</sequence>
<organism evidence="2 3">
    <name type="scientific">Pseudomonas psychrophila</name>
    <dbReference type="NCBI Taxonomy" id="122355"/>
    <lineage>
        <taxon>Bacteria</taxon>
        <taxon>Pseudomonadati</taxon>
        <taxon>Pseudomonadota</taxon>
        <taxon>Gammaproteobacteria</taxon>
        <taxon>Pseudomonadales</taxon>
        <taxon>Pseudomonadaceae</taxon>
        <taxon>Pseudomonas</taxon>
    </lineage>
</organism>
<reference evidence="2" key="1">
    <citation type="submission" date="2020-12" db="EMBL/GenBank/DDBJ databases">
        <title>Antibiotic resistance and phylogeny of Pseudomonas spp. isolated over three decades from chicken meat in the Norwegian food chain.</title>
        <authorList>
            <person name="Moen B."/>
        </authorList>
    </citation>
    <scope>NUCLEOTIDE SEQUENCE</scope>
    <source>
        <strain evidence="2">MF6762</strain>
    </source>
</reference>
<proteinExistence type="predicted"/>
<comment type="caution">
    <text evidence="2">The sequence shown here is derived from an EMBL/GenBank/DDBJ whole genome shotgun (WGS) entry which is preliminary data.</text>
</comment>
<dbReference type="Pfam" id="PF19994">
    <property type="entry name" value="GASH"/>
    <property type="match status" value="1"/>
</dbReference>
<evidence type="ECO:0000313" key="3">
    <source>
        <dbReference type="Proteomes" id="UP000658390"/>
    </source>
</evidence>
<accession>A0A8I1FZB7</accession>
<dbReference type="Proteomes" id="UP000658390">
    <property type="component" value="Unassembled WGS sequence"/>
</dbReference>
<protein>
    <recommendedName>
        <fullName evidence="1">GTPase-associated system helical domain-containing protein</fullName>
    </recommendedName>
</protein>
<name>A0A8I1FZB7_9PSED</name>
<dbReference type="InterPro" id="IPR045523">
    <property type="entry name" value="GASH"/>
</dbReference>
<evidence type="ECO:0000313" key="2">
    <source>
        <dbReference type="EMBL" id="MBJ2259676.1"/>
    </source>
</evidence>
<dbReference type="AlphaFoldDB" id="A0A8I1FZB7"/>
<dbReference type="RefSeq" id="WP_198823035.1">
    <property type="nucleotide sequence ID" value="NZ_JAEKCZ010000034.1"/>
</dbReference>
<feature type="domain" description="GTPase-associated system helical" evidence="1">
    <location>
        <begin position="181"/>
        <end position="353"/>
    </location>
</feature>
<dbReference type="EMBL" id="JAEKCZ010000034">
    <property type="protein sequence ID" value="MBJ2259676.1"/>
    <property type="molecule type" value="Genomic_DNA"/>
</dbReference>
<evidence type="ECO:0000259" key="1">
    <source>
        <dbReference type="Pfam" id="PF19994"/>
    </source>
</evidence>